<dbReference type="InterPro" id="IPR017451">
    <property type="entry name" value="F-box-assoc_interact_dom"/>
</dbReference>
<evidence type="ECO:0000256" key="1">
    <source>
        <dbReference type="SAM" id="MobiDB-lite"/>
    </source>
</evidence>
<accession>A0ABQ7MQ78</accession>
<feature type="domain" description="F-box" evidence="2">
    <location>
        <begin position="20"/>
        <end position="67"/>
    </location>
</feature>
<evidence type="ECO:0000259" key="2">
    <source>
        <dbReference type="PROSITE" id="PS50181"/>
    </source>
</evidence>
<dbReference type="InterPro" id="IPR013187">
    <property type="entry name" value="F-box-assoc_dom_typ3"/>
</dbReference>
<dbReference type="SMART" id="SM00256">
    <property type="entry name" value="FBOX"/>
    <property type="match status" value="1"/>
</dbReference>
<protein>
    <recommendedName>
        <fullName evidence="2">F-box domain-containing protein</fullName>
    </recommendedName>
</protein>
<dbReference type="PANTHER" id="PTHR31111:SF58">
    <property type="entry name" value="F-BOX DOMAIN-CONTAINING PROTEIN"/>
    <property type="match status" value="1"/>
</dbReference>
<dbReference type="EMBL" id="JADBGQ010000004">
    <property type="protein sequence ID" value="KAG5400892.1"/>
    <property type="molecule type" value="Genomic_DNA"/>
</dbReference>
<reference evidence="3 4" key="1">
    <citation type="submission" date="2021-03" db="EMBL/GenBank/DDBJ databases">
        <authorList>
            <person name="King G.J."/>
            <person name="Bancroft I."/>
            <person name="Baten A."/>
            <person name="Bloomfield J."/>
            <person name="Borpatragohain P."/>
            <person name="He Z."/>
            <person name="Irish N."/>
            <person name="Irwin J."/>
            <person name="Liu K."/>
            <person name="Mauleon R.P."/>
            <person name="Moore J."/>
            <person name="Morris R."/>
            <person name="Ostergaard L."/>
            <person name="Wang B."/>
            <person name="Wells R."/>
        </authorList>
    </citation>
    <scope>NUCLEOTIDE SEQUENCE [LARGE SCALE GENOMIC DNA]</scope>
    <source>
        <strain evidence="3">R-o-18</strain>
        <tissue evidence="3">Leaf</tissue>
    </source>
</reference>
<dbReference type="PANTHER" id="PTHR31111">
    <property type="entry name" value="BNAA05G37150D PROTEIN-RELATED"/>
    <property type="match status" value="1"/>
</dbReference>
<name>A0ABQ7MQ78_BRACM</name>
<dbReference type="CDD" id="cd22157">
    <property type="entry name" value="F-box_AtFBW1-like"/>
    <property type="match status" value="1"/>
</dbReference>
<dbReference type="InterPro" id="IPR001810">
    <property type="entry name" value="F-box_dom"/>
</dbReference>
<dbReference type="Gene3D" id="1.20.1280.50">
    <property type="match status" value="1"/>
</dbReference>
<dbReference type="InterPro" id="IPR036047">
    <property type="entry name" value="F-box-like_dom_sf"/>
</dbReference>
<dbReference type="Pfam" id="PF08268">
    <property type="entry name" value="FBA_3"/>
    <property type="match status" value="1"/>
</dbReference>
<evidence type="ECO:0000313" key="3">
    <source>
        <dbReference type="EMBL" id="KAG5400892.1"/>
    </source>
</evidence>
<dbReference type="Pfam" id="PF00646">
    <property type="entry name" value="F-box"/>
    <property type="match status" value="1"/>
</dbReference>
<feature type="non-terminal residue" evidence="3">
    <location>
        <position position="463"/>
    </location>
</feature>
<organism evidence="3 4">
    <name type="scientific">Brassica rapa subsp. trilocularis</name>
    <dbReference type="NCBI Taxonomy" id="1813537"/>
    <lineage>
        <taxon>Eukaryota</taxon>
        <taxon>Viridiplantae</taxon>
        <taxon>Streptophyta</taxon>
        <taxon>Embryophyta</taxon>
        <taxon>Tracheophyta</taxon>
        <taxon>Spermatophyta</taxon>
        <taxon>Magnoliopsida</taxon>
        <taxon>eudicotyledons</taxon>
        <taxon>Gunneridae</taxon>
        <taxon>Pentapetalae</taxon>
        <taxon>rosids</taxon>
        <taxon>malvids</taxon>
        <taxon>Brassicales</taxon>
        <taxon>Brassicaceae</taxon>
        <taxon>Brassiceae</taxon>
        <taxon>Brassica</taxon>
    </lineage>
</organism>
<gene>
    <name evidence="3" type="primary">A04p016910.1_BraROA</name>
    <name evidence="3" type="ORF">IGI04_015499</name>
</gene>
<evidence type="ECO:0000313" key="4">
    <source>
        <dbReference type="Proteomes" id="UP000823674"/>
    </source>
</evidence>
<feature type="compositionally biased region" description="Basic and acidic residues" evidence="1">
    <location>
        <begin position="410"/>
        <end position="420"/>
    </location>
</feature>
<proteinExistence type="predicted"/>
<feature type="region of interest" description="Disordered" evidence="1">
    <location>
        <begin position="386"/>
        <end position="428"/>
    </location>
</feature>
<keyword evidence="4" id="KW-1185">Reference proteome</keyword>
<dbReference type="PROSITE" id="PS50181">
    <property type="entry name" value="FBOX"/>
    <property type="match status" value="1"/>
</dbReference>
<dbReference type="SUPFAM" id="SSF81383">
    <property type="entry name" value="F-box domain"/>
    <property type="match status" value="1"/>
</dbReference>
<sequence>MKRGSEEKNHETSLSPLPLCHRNINIPLDLTVEILKKLPAKSLVRFKCVSKCWSSIISSRKDFIESIVTRSLTQPPRDAHLIEDLYNKTDECLLVISSPCHQMTHKESVSILGTDHEYARGLFFCWSYDHQEGAIYNPTTRQSFNLPKMKHSHPGICFFGYEPLENHYKVLFIPNPVHRVEQACQVFTLGDTTAEEQWRNIQNIEYLYPFLSYRSIVSINGAIYFLSRFKVNDTTTEYKILRFDIRSEKFYNVDLPKTVTLMDLCWYYLINYQGKFGLICCHQRMEIWIMEEDAEKKTQRWSKIFFYEMEGFGNWFISNVTRAGEIVFINTPLDTSRICYYDPKRNSVRYVDLKDSYPKERDWDKGLLIRTFPDYAENTMIDQSRDLITEPAPRTKINRDNSRRRHRRPSHEGASEKGTLKEASNIRSGERTNGWKQRFIGSALVPFTQAEHSKMRFQSVVKG</sequence>
<dbReference type="NCBIfam" id="TIGR01640">
    <property type="entry name" value="F_box_assoc_1"/>
    <property type="match status" value="1"/>
</dbReference>
<comment type="caution">
    <text evidence="3">The sequence shown here is derived from an EMBL/GenBank/DDBJ whole genome shotgun (WGS) entry which is preliminary data.</text>
</comment>
<dbReference type="Proteomes" id="UP000823674">
    <property type="component" value="Chromosome A04"/>
</dbReference>